<dbReference type="EMBL" id="RVHM01000076">
    <property type="protein sequence ID" value="MLV00129.1"/>
    <property type="molecule type" value="Genomic_DNA"/>
</dbReference>
<sequence>MSRNMISGLPEVVYSLICDNPGVFKYDLHRMVHERMNTRITEADLSDVISCLKLHRGVFVMRGYGYFKDEETFNNNCSGVMPGKEVRKQWRKSGDKG</sequence>
<dbReference type="Proteomes" id="UP000885374">
    <property type="component" value="Unassembled WGS sequence"/>
</dbReference>
<reference evidence="1" key="1">
    <citation type="submission" date="2018-07" db="EMBL/GenBank/DDBJ databases">
        <authorList>
            <person name="Ashton P.M."/>
            <person name="Dallman T."/>
            <person name="Nair S."/>
            <person name="De Pinna E."/>
            <person name="Peters T."/>
            <person name="Grant K."/>
        </authorList>
    </citation>
    <scope>NUCLEOTIDE SEQUENCE [LARGE SCALE GENOMIC DNA]</scope>
    <source>
        <strain evidence="1">157339</strain>
    </source>
</reference>
<comment type="caution">
    <text evidence="1">The sequence shown here is derived from an EMBL/GenBank/DDBJ whole genome shotgun (WGS) entry which is preliminary data.</text>
</comment>
<accession>A0A403MPC5</accession>
<proteinExistence type="predicted"/>
<evidence type="ECO:0000313" key="1">
    <source>
        <dbReference type="EMBL" id="MLV00129.1"/>
    </source>
</evidence>
<organism evidence="1">
    <name type="scientific">Salmonella enterica I</name>
    <dbReference type="NCBI Taxonomy" id="59201"/>
    <lineage>
        <taxon>Bacteria</taxon>
        <taxon>Pseudomonadati</taxon>
        <taxon>Pseudomonadota</taxon>
        <taxon>Gammaproteobacteria</taxon>
        <taxon>Enterobacterales</taxon>
        <taxon>Enterobacteriaceae</taxon>
        <taxon>Salmonella</taxon>
    </lineage>
</organism>
<name>A0A403MPC5_SALET</name>
<protein>
    <submittedName>
        <fullName evidence="1">Uncharacterized protein</fullName>
    </submittedName>
</protein>
<dbReference type="AlphaFoldDB" id="A0A403MPC5"/>
<gene>
    <name evidence="1" type="ORF">DRU74_26210</name>
</gene>